<proteinExistence type="predicted"/>
<dbReference type="AlphaFoldDB" id="A1RDH6"/>
<name>A1RDH6_PAEAT</name>
<keyword evidence="2" id="KW-0614">Plasmid</keyword>
<evidence type="ECO:0000259" key="1">
    <source>
        <dbReference type="Pfam" id="PF00190"/>
    </source>
</evidence>
<feature type="domain" description="Cupin type-1" evidence="1">
    <location>
        <begin position="35"/>
        <end position="95"/>
    </location>
</feature>
<dbReference type="Pfam" id="PF00190">
    <property type="entry name" value="Cupin_1"/>
    <property type="match status" value="1"/>
</dbReference>
<gene>
    <name evidence="2" type="ordered locus">AAur_pTC20129</name>
</gene>
<dbReference type="InterPro" id="IPR011051">
    <property type="entry name" value="RmlC_Cupin_sf"/>
</dbReference>
<dbReference type="Proteomes" id="UP000000637">
    <property type="component" value="Plasmid pTC2"/>
</dbReference>
<dbReference type="eggNOG" id="COG0662">
    <property type="taxonomic scope" value="Bacteria"/>
</dbReference>
<dbReference type="InterPro" id="IPR006045">
    <property type="entry name" value="Cupin_1"/>
</dbReference>
<sequence length="250" mass="26179">MTTAAAPAPIFPGGTSVTRLAVYDDAAPDGVAGGTPHLHTASTEAYVVTSGYGSIQTISPEGFQETALRPGSVAWFTPGTIHRAVSHRDLEVLVIMSNAGLPEAGDAVMTFPDHIVSDPVRYRDAASLPPAGSPESELLEAARRRRDLGVEGFVALKAAAETDPQAFNAALNRFYAHATALVAPKASSWRDIWESTVAKATAQTDQALTALAEGRSVHLLEAALAEVPPSSGIRSFGMCGRLRTYNVQAG</sequence>
<evidence type="ECO:0000313" key="3">
    <source>
        <dbReference type="Proteomes" id="UP000000637"/>
    </source>
</evidence>
<dbReference type="HOGENOM" id="CLU_104501_0_0_11"/>
<evidence type="ECO:0000313" key="2">
    <source>
        <dbReference type="EMBL" id="ABM10671.1"/>
    </source>
</evidence>
<dbReference type="SUPFAM" id="SSF51182">
    <property type="entry name" value="RmlC-like cupins"/>
    <property type="match status" value="1"/>
</dbReference>
<accession>A1RDH6</accession>
<keyword evidence="3" id="KW-1185">Reference proteome</keyword>
<reference evidence="2 3" key="1">
    <citation type="journal article" date="2006" name="PLoS Genet.">
        <title>Secrets of soil survival revealed by the genome sequence of Arthrobacter aurescens TC1.</title>
        <authorList>
            <person name="Mongodin E.F."/>
            <person name="Shapir N."/>
            <person name="Daugherty S.C."/>
            <person name="DeBoy R.T."/>
            <person name="Emerson J.B."/>
            <person name="Shvartzbeyn A."/>
            <person name="Radune D."/>
            <person name="Vamathevan J."/>
            <person name="Riggs F."/>
            <person name="Grinberg V."/>
            <person name="Khouri H."/>
            <person name="Wackett L.P."/>
            <person name="Nelson K.E."/>
            <person name="Sadowsky M.J."/>
        </authorList>
    </citation>
    <scope>NUCLEOTIDE SEQUENCE [LARGE SCALE GENOMIC DNA]</scope>
    <source>
        <strain evidence="2 3">TC1</strain>
    </source>
</reference>
<organism evidence="2 3">
    <name type="scientific">Paenarthrobacter aurescens (strain TC1)</name>
    <dbReference type="NCBI Taxonomy" id="290340"/>
    <lineage>
        <taxon>Bacteria</taxon>
        <taxon>Bacillati</taxon>
        <taxon>Actinomycetota</taxon>
        <taxon>Actinomycetes</taxon>
        <taxon>Micrococcales</taxon>
        <taxon>Micrococcaceae</taxon>
        <taxon>Paenarthrobacter</taxon>
    </lineage>
</organism>
<dbReference type="RefSeq" id="WP_011777195.1">
    <property type="nucleotide sequence ID" value="NC_008713.1"/>
</dbReference>
<dbReference type="OrthoDB" id="623300at2"/>
<dbReference type="EMBL" id="CP000476">
    <property type="protein sequence ID" value="ABM10671.1"/>
    <property type="molecule type" value="Genomic_DNA"/>
</dbReference>
<dbReference type="KEGG" id="aau:AAur_pTC20129"/>
<geneLocation type="plasmid" evidence="2 3">
    <name>pTC2</name>
</geneLocation>
<dbReference type="InterPro" id="IPR014710">
    <property type="entry name" value="RmlC-like_jellyroll"/>
</dbReference>
<dbReference type="Gene3D" id="2.60.120.10">
    <property type="entry name" value="Jelly Rolls"/>
    <property type="match status" value="1"/>
</dbReference>
<protein>
    <submittedName>
        <fullName evidence="2">Cupin domain protein</fullName>
    </submittedName>
</protein>